<keyword evidence="3" id="KW-1133">Transmembrane helix</keyword>
<evidence type="ECO:0000313" key="6">
    <source>
        <dbReference type="Proteomes" id="UP000830115"/>
    </source>
</evidence>
<dbReference type="SUPFAM" id="SSF81606">
    <property type="entry name" value="PP2C-like"/>
    <property type="match status" value="1"/>
</dbReference>
<feature type="transmembrane region" description="Helical" evidence="3">
    <location>
        <begin position="12"/>
        <end position="29"/>
    </location>
</feature>
<feature type="region of interest" description="Disordered" evidence="2">
    <location>
        <begin position="364"/>
        <end position="440"/>
    </location>
</feature>
<dbReference type="SMART" id="SM00331">
    <property type="entry name" value="PP2C_SIG"/>
    <property type="match status" value="1"/>
</dbReference>
<dbReference type="RefSeq" id="WP_248864144.1">
    <property type="nucleotide sequence ID" value="NZ_CP086322.1"/>
</dbReference>
<name>A0ABY4M684_9ACTN</name>
<gene>
    <name evidence="5" type="ORF">K9S39_16755</name>
</gene>
<dbReference type="PANTHER" id="PTHR43156">
    <property type="entry name" value="STAGE II SPORULATION PROTEIN E-RELATED"/>
    <property type="match status" value="1"/>
</dbReference>
<proteinExistence type="predicted"/>
<feature type="transmembrane region" description="Helical" evidence="3">
    <location>
        <begin position="82"/>
        <end position="102"/>
    </location>
</feature>
<keyword evidence="3" id="KW-0812">Transmembrane</keyword>
<sequence>MRANQPPESGRLVAALLIVAVLVVVSLDATTSPELHISSFLGVAPLIAALRCTFRPTLAVAVVYVVSLTCIDLLTVQEWAPASRVVGIFGAFLVAVFSLVLCRTRLEREALHARTSLVADTVQRAMLRELPLRAGPVEAFGFYVSAQEGARVGGDIYEAVETPHGLRVMIGDVQGKGMPAIEAGLEVLASFREAAYYQDSLESVAERMEQALIRYNTRSVEQGTDERFVTALLLEVRGPRDGRVMSCGHIPYYLVRDGRVYERSDGEGELPLGLGALSAEPRRSVRVRPTADDWVVLCTDGVTEARGADGEFYPLRDRLAGWTHLEPAELARTLRADLERFTGGDLKDDATALIIRRAPVTESIEPTESAGLTQTTKTSKTAETTEVTEATEVTGAANSTNSSDSAEPAEVRSAPSTRSPATARSPHSPAGRRAGRPTAR</sequence>
<dbReference type="InterPro" id="IPR052016">
    <property type="entry name" value="Bact_Sigma-Reg"/>
</dbReference>
<feature type="domain" description="PPM-type phosphatase" evidence="4">
    <location>
        <begin position="137"/>
        <end position="357"/>
    </location>
</feature>
<keyword evidence="1" id="KW-0378">Hydrolase</keyword>
<dbReference type="Gene3D" id="3.60.40.10">
    <property type="entry name" value="PPM-type phosphatase domain"/>
    <property type="match status" value="1"/>
</dbReference>
<protein>
    <submittedName>
        <fullName evidence="5">SpoIIE family protein phosphatase</fullName>
    </submittedName>
</protein>
<accession>A0ABY4M684</accession>
<evidence type="ECO:0000313" key="5">
    <source>
        <dbReference type="EMBL" id="UQA93274.1"/>
    </source>
</evidence>
<dbReference type="PANTHER" id="PTHR43156:SF2">
    <property type="entry name" value="STAGE II SPORULATION PROTEIN E"/>
    <property type="match status" value="1"/>
</dbReference>
<evidence type="ECO:0000256" key="2">
    <source>
        <dbReference type="SAM" id="MobiDB-lite"/>
    </source>
</evidence>
<reference evidence="5" key="1">
    <citation type="submission" date="2021-10" db="EMBL/GenBank/DDBJ databases">
        <title>Streptomyces nigrumlapis sp.nov.,an antimicrobial producing actinobacterium isolated from Black Gobi rocks.</title>
        <authorList>
            <person name="Wen Y."/>
            <person name="Zhang W."/>
            <person name="Liu X.G."/>
        </authorList>
    </citation>
    <scope>NUCLEOTIDE SEQUENCE</scope>
    <source>
        <strain evidence="5">ST13-2-2</strain>
    </source>
</reference>
<keyword evidence="3" id="KW-0472">Membrane</keyword>
<dbReference type="EMBL" id="CP086322">
    <property type="protein sequence ID" value="UQA93274.1"/>
    <property type="molecule type" value="Genomic_DNA"/>
</dbReference>
<keyword evidence="6" id="KW-1185">Reference proteome</keyword>
<evidence type="ECO:0000256" key="3">
    <source>
        <dbReference type="SAM" id="Phobius"/>
    </source>
</evidence>
<dbReference type="Pfam" id="PF07228">
    <property type="entry name" value="SpoIIE"/>
    <property type="match status" value="1"/>
</dbReference>
<dbReference type="InterPro" id="IPR001932">
    <property type="entry name" value="PPM-type_phosphatase-like_dom"/>
</dbReference>
<dbReference type="InterPro" id="IPR036457">
    <property type="entry name" value="PPM-type-like_dom_sf"/>
</dbReference>
<evidence type="ECO:0000256" key="1">
    <source>
        <dbReference type="ARBA" id="ARBA00022801"/>
    </source>
</evidence>
<feature type="compositionally biased region" description="Low complexity" evidence="2">
    <location>
        <begin position="373"/>
        <end position="397"/>
    </location>
</feature>
<evidence type="ECO:0000259" key="4">
    <source>
        <dbReference type="SMART" id="SM00331"/>
    </source>
</evidence>
<dbReference type="Proteomes" id="UP000830115">
    <property type="component" value="Chromosome"/>
</dbReference>
<organism evidence="5 6">
    <name type="scientific">Streptomyces halobius</name>
    <dbReference type="NCBI Taxonomy" id="2879846"/>
    <lineage>
        <taxon>Bacteria</taxon>
        <taxon>Bacillati</taxon>
        <taxon>Actinomycetota</taxon>
        <taxon>Actinomycetes</taxon>
        <taxon>Kitasatosporales</taxon>
        <taxon>Streptomycetaceae</taxon>
        <taxon>Streptomyces</taxon>
    </lineage>
</organism>